<gene>
    <name evidence="6" type="ORF">GCM10007390_11330</name>
</gene>
<dbReference type="EMBL" id="BMXF01000001">
    <property type="protein sequence ID" value="GHB59405.1"/>
    <property type="molecule type" value="Genomic_DNA"/>
</dbReference>
<comment type="caution">
    <text evidence="6">The sequence shown here is derived from an EMBL/GenBank/DDBJ whole genome shotgun (WGS) entry which is preliminary data.</text>
</comment>
<evidence type="ECO:0000256" key="2">
    <source>
        <dbReference type="ARBA" id="ARBA00022692"/>
    </source>
</evidence>
<keyword evidence="4 5" id="KW-0472">Membrane</keyword>
<organism evidence="6 7">
    <name type="scientific">Persicitalea jodogahamensis</name>
    <dbReference type="NCBI Taxonomy" id="402147"/>
    <lineage>
        <taxon>Bacteria</taxon>
        <taxon>Pseudomonadati</taxon>
        <taxon>Bacteroidota</taxon>
        <taxon>Cytophagia</taxon>
        <taxon>Cytophagales</taxon>
        <taxon>Spirosomataceae</taxon>
        <taxon>Persicitalea</taxon>
    </lineage>
</organism>
<dbReference type="Proteomes" id="UP000598271">
    <property type="component" value="Unassembled WGS sequence"/>
</dbReference>
<evidence type="ECO:0000313" key="6">
    <source>
        <dbReference type="EMBL" id="GHB59405.1"/>
    </source>
</evidence>
<comment type="subcellular location">
    <subcellularLocation>
        <location evidence="1">Membrane</location>
        <topology evidence="1">Multi-pass membrane protein</topology>
    </subcellularLocation>
</comment>
<name>A0A8J3D6Y5_9BACT</name>
<feature type="transmembrane region" description="Helical" evidence="5">
    <location>
        <begin position="39"/>
        <end position="66"/>
    </location>
</feature>
<evidence type="ECO:0000256" key="5">
    <source>
        <dbReference type="SAM" id="Phobius"/>
    </source>
</evidence>
<reference evidence="6 7" key="1">
    <citation type="journal article" date="2014" name="Int. J. Syst. Evol. Microbiol.">
        <title>Complete genome sequence of Corynebacterium casei LMG S-19264T (=DSM 44701T), isolated from a smear-ripened cheese.</title>
        <authorList>
            <consortium name="US DOE Joint Genome Institute (JGI-PGF)"/>
            <person name="Walter F."/>
            <person name="Albersmeier A."/>
            <person name="Kalinowski J."/>
            <person name="Ruckert C."/>
        </authorList>
    </citation>
    <scope>NUCLEOTIDE SEQUENCE [LARGE SCALE GENOMIC DNA]</scope>
    <source>
        <strain evidence="6 7">KCTC 12866</strain>
    </source>
</reference>
<keyword evidence="2 5" id="KW-0812">Transmembrane</keyword>
<evidence type="ECO:0000256" key="3">
    <source>
        <dbReference type="ARBA" id="ARBA00022989"/>
    </source>
</evidence>
<dbReference type="AlphaFoldDB" id="A0A8J3D6Y5"/>
<evidence type="ECO:0000256" key="4">
    <source>
        <dbReference type="ARBA" id="ARBA00023136"/>
    </source>
</evidence>
<dbReference type="Pfam" id="PF01040">
    <property type="entry name" value="UbiA"/>
    <property type="match status" value="1"/>
</dbReference>
<accession>A0A8J3D6Y5</accession>
<protein>
    <submittedName>
        <fullName evidence="6">Uncharacterized protein</fullName>
    </submittedName>
</protein>
<sequence>MIHLFLYPASNAYNSYYDKDEGSIGMLEKPPPVSTGLLVTAWVLDLAAISVAWWVGLGWSFVWYLLIYGIISKVYSHPAVRLKKFPLLSWLVVGLFQGAFTYLATVQAISQAEIASLFTVENLLPALICTSNLWAVYPLTQVYQHEEDARRGDLTYSRLVGIEGTFLNAAVFFTLSFAGFLYYFLNFGMGSSLIALTLCMGPVLGYFGYWWWLVRQNAAAANFHHTMRMNVLASVGLNLFFGILCFYGV</sequence>
<evidence type="ECO:0000313" key="7">
    <source>
        <dbReference type="Proteomes" id="UP000598271"/>
    </source>
</evidence>
<dbReference type="InterPro" id="IPR000537">
    <property type="entry name" value="UbiA_prenyltransferase"/>
</dbReference>
<keyword evidence="7" id="KW-1185">Reference proteome</keyword>
<feature type="transmembrane region" description="Helical" evidence="5">
    <location>
        <begin position="192"/>
        <end position="211"/>
    </location>
</feature>
<feature type="transmembrane region" description="Helical" evidence="5">
    <location>
        <begin position="87"/>
        <end position="109"/>
    </location>
</feature>
<feature type="transmembrane region" description="Helical" evidence="5">
    <location>
        <begin position="231"/>
        <end position="248"/>
    </location>
</feature>
<evidence type="ECO:0000256" key="1">
    <source>
        <dbReference type="ARBA" id="ARBA00004141"/>
    </source>
</evidence>
<proteinExistence type="predicted"/>
<keyword evidence="3 5" id="KW-1133">Transmembrane helix</keyword>
<dbReference type="GO" id="GO:0016020">
    <property type="term" value="C:membrane"/>
    <property type="evidence" value="ECO:0007669"/>
    <property type="project" value="UniProtKB-SubCell"/>
</dbReference>
<dbReference type="GO" id="GO:0016765">
    <property type="term" value="F:transferase activity, transferring alkyl or aryl (other than methyl) groups"/>
    <property type="evidence" value="ECO:0007669"/>
    <property type="project" value="InterPro"/>
</dbReference>
<feature type="transmembrane region" description="Helical" evidence="5">
    <location>
        <begin position="166"/>
        <end position="185"/>
    </location>
</feature>